<reference evidence="8" key="1">
    <citation type="submission" date="2022-06" db="EMBL/GenBank/DDBJ databases">
        <title>Aeoliella straminimaris, a novel planctomycete from sediments.</title>
        <authorList>
            <person name="Vitorino I.R."/>
            <person name="Lage O.M."/>
        </authorList>
    </citation>
    <scope>NUCLEOTIDE SEQUENCE</scope>
    <source>
        <strain evidence="8">ICT_H6.2</strain>
    </source>
</reference>
<evidence type="ECO:0000256" key="5">
    <source>
        <dbReference type="PROSITE-ProRule" id="PRU00169"/>
    </source>
</evidence>
<evidence type="ECO:0000313" key="9">
    <source>
        <dbReference type="Proteomes" id="UP001155241"/>
    </source>
</evidence>
<dbReference type="Pfam" id="PF00158">
    <property type="entry name" value="Sigma54_activat"/>
    <property type="match status" value="1"/>
</dbReference>
<keyword evidence="9" id="KW-1185">Reference proteome</keyword>
<dbReference type="EMBL" id="JAMXLR010000058">
    <property type="protein sequence ID" value="MCO6045596.1"/>
    <property type="molecule type" value="Genomic_DNA"/>
</dbReference>
<keyword evidence="2" id="KW-0067">ATP-binding</keyword>
<dbReference type="AlphaFoldDB" id="A0A9X2JHA6"/>
<dbReference type="SUPFAM" id="SSF46689">
    <property type="entry name" value="Homeodomain-like"/>
    <property type="match status" value="1"/>
</dbReference>
<dbReference type="Gene3D" id="3.40.50.300">
    <property type="entry name" value="P-loop containing nucleotide triphosphate hydrolases"/>
    <property type="match status" value="1"/>
</dbReference>
<keyword evidence="5" id="KW-0597">Phosphoprotein</keyword>
<evidence type="ECO:0000313" key="8">
    <source>
        <dbReference type="EMBL" id="MCO6045596.1"/>
    </source>
</evidence>
<dbReference type="PROSITE" id="PS50110">
    <property type="entry name" value="RESPONSE_REGULATORY"/>
    <property type="match status" value="1"/>
</dbReference>
<organism evidence="8 9">
    <name type="scientific">Aeoliella straminimaris</name>
    <dbReference type="NCBI Taxonomy" id="2954799"/>
    <lineage>
        <taxon>Bacteria</taxon>
        <taxon>Pseudomonadati</taxon>
        <taxon>Planctomycetota</taxon>
        <taxon>Planctomycetia</taxon>
        <taxon>Pirellulales</taxon>
        <taxon>Lacipirellulaceae</taxon>
        <taxon>Aeoliella</taxon>
    </lineage>
</organism>
<dbReference type="CDD" id="cd00156">
    <property type="entry name" value="REC"/>
    <property type="match status" value="1"/>
</dbReference>
<dbReference type="PANTHER" id="PTHR32071:SF99">
    <property type="entry name" value="TRANSCRIPTIONAL REGULATORY PROTEIN"/>
    <property type="match status" value="1"/>
</dbReference>
<keyword evidence="1" id="KW-0547">Nucleotide-binding</keyword>
<sequence length="496" mass="54503">MTAAPSYQDPNLPVVLVIDDDPLISVVVRRAMDRIAHRMFSAHDGTSGIREVEQKRPDLIVLDNMLPDCIGIEVLSKIHHLAPNVPVIFVTARGSGSTAIEAMKLSAFDYLPKPLDPSKLRLQVERALSLRSLLQSTAALDSDCAPSLQPPLIETPEKPTSDALVGECPAMQHVFKAVGKVAMQSVPVLLRGEHGTGKEALAREIHRHSRFADGPFIKTFCPGRSDEQLKHELFGNADVPGNINFSTNGTLLLQEIGTLSLAAQGLLLQVLRDGSYTDPLSGESKPLPCRLMTTTTDDLEELVRKGEFRSDLYYLLTSFVITLPPLRQRHGDLPLLIARTLDKLSHIAAGFGIDYTRVSEDAMKVLCRHLWPGNIDELESVLKRAMVEQKGHILVADDMKRAMAEDPVVAMSGDTDDSTKFSTDWAVFAQMRIDSGTEDLHADAVEEMERKLFVRVLGHTGGNQAQAARLLGITRASLRKKLRQYGMSAQQLADSN</sequence>
<dbReference type="GO" id="GO:0000160">
    <property type="term" value="P:phosphorelay signal transduction system"/>
    <property type="evidence" value="ECO:0007669"/>
    <property type="project" value="InterPro"/>
</dbReference>
<protein>
    <submittedName>
        <fullName evidence="8">Sigma-54 dependent transcriptional regulator</fullName>
    </submittedName>
</protein>
<dbReference type="Gene3D" id="1.10.8.60">
    <property type="match status" value="1"/>
</dbReference>
<dbReference type="GO" id="GO:0005524">
    <property type="term" value="F:ATP binding"/>
    <property type="evidence" value="ECO:0007669"/>
    <property type="project" value="UniProtKB-KW"/>
</dbReference>
<dbReference type="SUPFAM" id="SSF52172">
    <property type="entry name" value="CheY-like"/>
    <property type="match status" value="1"/>
</dbReference>
<dbReference type="SMART" id="SM00382">
    <property type="entry name" value="AAA"/>
    <property type="match status" value="1"/>
</dbReference>
<feature type="domain" description="Response regulatory" evidence="7">
    <location>
        <begin position="14"/>
        <end position="128"/>
    </location>
</feature>
<dbReference type="CDD" id="cd00009">
    <property type="entry name" value="AAA"/>
    <property type="match status" value="1"/>
</dbReference>
<dbReference type="Pfam" id="PF02954">
    <property type="entry name" value="HTH_8"/>
    <property type="match status" value="1"/>
</dbReference>
<dbReference type="PROSITE" id="PS50045">
    <property type="entry name" value="SIGMA54_INTERACT_4"/>
    <property type="match status" value="1"/>
</dbReference>
<dbReference type="InterPro" id="IPR009057">
    <property type="entry name" value="Homeodomain-like_sf"/>
</dbReference>
<evidence type="ECO:0000256" key="3">
    <source>
        <dbReference type="ARBA" id="ARBA00023015"/>
    </source>
</evidence>
<accession>A0A9X2JHA6</accession>
<dbReference type="InterPro" id="IPR003593">
    <property type="entry name" value="AAA+_ATPase"/>
</dbReference>
<comment type="caution">
    <text evidence="8">The sequence shown here is derived from an EMBL/GenBank/DDBJ whole genome shotgun (WGS) entry which is preliminary data.</text>
</comment>
<name>A0A9X2JHA6_9BACT</name>
<dbReference type="SMART" id="SM00448">
    <property type="entry name" value="REC"/>
    <property type="match status" value="1"/>
</dbReference>
<dbReference type="Pfam" id="PF25601">
    <property type="entry name" value="AAA_lid_14"/>
    <property type="match status" value="1"/>
</dbReference>
<dbReference type="InterPro" id="IPR001789">
    <property type="entry name" value="Sig_transdc_resp-reg_receiver"/>
</dbReference>
<dbReference type="InterPro" id="IPR011006">
    <property type="entry name" value="CheY-like_superfamily"/>
</dbReference>
<keyword evidence="3" id="KW-0805">Transcription regulation</keyword>
<proteinExistence type="predicted"/>
<evidence type="ECO:0000256" key="2">
    <source>
        <dbReference type="ARBA" id="ARBA00022840"/>
    </source>
</evidence>
<feature type="domain" description="Sigma-54 factor interaction" evidence="6">
    <location>
        <begin position="164"/>
        <end position="387"/>
    </location>
</feature>
<dbReference type="InterPro" id="IPR027417">
    <property type="entry name" value="P-loop_NTPase"/>
</dbReference>
<evidence type="ECO:0000259" key="6">
    <source>
        <dbReference type="PROSITE" id="PS50045"/>
    </source>
</evidence>
<dbReference type="GO" id="GO:0006355">
    <property type="term" value="P:regulation of DNA-templated transcription"/>
    <property type="evidence" value="ECO:0007669"/>
    <property type="project" value="InterPro"/>
</dbReference>
<dbReference type="Gene3D" id="3.40.50.2300">
    <property type="match status" value="1"/>
</dbReference>
<dbReference type="PANTHER" id="PTHR32071">
    <property type="entry name" value="TRANSCRIPTIONAL REGULATORY PROTEIN"/>
    <property type="match status" value="1"/>
</dbReference>
<dbReference type="Gene3D" id="1.10.10.60">
    <property type="entry name" value="Homeodomain-like"/>
    <property type="match status" value="1"/>
</dbReference>
<feature type="modified residue" description="4-aspartylphosphate" evidence="5">
    <location>
        <position position="63"/>
    </location>
</feature>
<gene>
    <name evidence="8" type="ORF">NG895_16985</name>
</gene>
<dbReference type="InterPro" id="IPR058031">
    <property type="entry name" value="AAA_lid_NorR"/>
</dbReference>
<keyword evidence="4" id="KW-0804">Transcription</keyword>
<dbReference type="PRINTS" id="PR01590">
    <property type="entry name" value="HTHFIS"/>
</dbReference>
<dbReference type="RefSeq" id="WP_252853712.1">
    <property type="nucleotide sequence ID" value="NZ_JAMXLR010000058.1"/>
</dbReference>
<evidence type="ECO:0000256" key="1">
    <source>
        <dbReference type="ARBA" id="ARBA00022741"/>
    </source>
</evidence>
<dbReference type="GO" id="GO:0043565">
    <property type="term" value="F:sequence-specific DNA binding"/>
    <property type="evidence" value="ECO:0007669"/>
    <property type="project" value="InterPro"/>
</dbReference>
<dbReference type="Proteomes" id="UP001155241">
    <property type="component" value="Unassembled WGS sequence"/>
</dbReference>
<dbReference type="Pfam" id="PF00072">
    <property type="entry name" value="Response_reg"/>
    <property type="match status" value="1"/>
</dbReference>
<evidence type="ECO:0000256" key="4">
    <source>
        <dbReference type="ARBA" id="ARBA00023163"/>
    </source>
</evidence>
<dbReference type="InterPro" id="IPR002197">
    <property type="entry name" value="HTH_Fis"/>
</dbReference>
<dbReference type="InterPro" id="IPR002078">
    <property type="entry name" value="Sigma_54_int"/>
</dbReference>
<dbReference type="SUPFAM" id="SSF52540">
    <property type="entry name" value="P-loop containing nucleoside triphosphate hydrolases"/>
    <property type="match status" value="1"/>
</dbReference>
<evidence type="ECO:0000259" key="7">
    <source>
        <dbReference type="PROSITE" id="PS50110"/>
    </source>
</evidence>